<dbReference type="RefSeq" id="YP_009833507.1">
    <property type="nucleotide sequence ID" value="NC_048664.1"/>
</dbReference>
<dbReference type="EMBL" id="LC519601">
    <property type="protein sequence ID" value="BBU72774.1"/>
    <property type="molecule type" value="Genomic_DNA"/>
</dbReference>
<dbReference type="Proteomes" id="UP000479051">
    <property type="component" value="Segment"/>
</dbReference>
<name>A0A679FC73_9CAUD</name>
<organism evidence="1 2">
    <name type="scientific">Cronobacter phage vB_CsaP_009</name>
    <dbReference type="NCBI Taxonomy" id="2699738"/>
    <lineage>
        <taxon>Viruses</taxon>
        <taxon>Duplodnaviria</taxon>
        <taxon>Heunggongvirae</taxon>
        <taxon>Uroviricota</taxon>
        <taxon>Caudoviricetes</taxon>
        <taxon>Grimontviridae</taxon>
        <taxon>Privateervirus</taxon>
        <taxon>Privateervirus pv009</taxon>
    </lineage>
</organism>
<sequence length="72" mass="8231">MSNNIVNRVKLGAFVSIDLNTVGSYYIEYDKLIIRFDGKGIIALSKDQVFKKDVEIAFATLDHMMMTREVRS</sequence>
<evidence type="ECO:0000313" key="2">
    <source>
        <dbReference type="Proteomes" id="UP000479051"/>
    </source>
</evidence>
<dbReference type="GeneID" id="55603562"/>
<proteinExistence type="predicted"/>
<evidence type="ECO:0000313" key="1">
    <source>
        <dbReference type="EMBL" id="BBU72774.1"/>
    </source>
</evidence>
<dbReference type="KEGG" id="vg:55603562"/>
<reference evidence="1 2" key="1">
    <citation type="submission" date="2020-01" db="EMBL/GenBank/DDBJ databases">
        <title>Isolation, characterization and genomic analysis of a lytic bacteriophage vB_CsaP_009 infecting Cronobacter.</title>
        <authorList>
            <person name="Soleimani-Delfan A."/>
            <person name="Shahin K."/>
            <person name="Barazandeh M."/>
            <person name="Komijani M."/>
        </authorList>
    </citation>
    <scope>NUCLEOTIDE SEQUENCE [LARGE SCALE GENOMIC DNA]</scope>
</reference>
<accession>A0A679FC73</accession>
<keyword evidence="2" id="KW-1185">Reference proteome</keyword>
<protein>
    <submittedName>
        <fullName evidence="1">Uncharacterized protein</fullName>
    </submittedName>
</protein>